<keyword evidence="2" id="KW-0479">Metal-binding</keyword>
<dbReference type="STRING" id="2903.R1CK05"/>
<evidence type="ECO:0000256" key="3">
    <source>
        <dbReference type="ARBA" id="ARBA00022737"/>
    </source>
</evidence>
<dbReference type="KEGG" id="ehx:EMIHUDRAFT_239943"/>
<protein>
    <recommendedName>
        <fullName evidence="10">RING-type domain-containing protein</fullName>
    </recommendedName>
</protein>
<dbReference type="EnsemblProtists" id="EOD23238">
    <property type="protein sequence ID" value="EOD23238"/>
    <property type="gene ID" value="EMIHUDRAFT_239943"/>
</dbReference>
<dbReference type="InterPro" id="IPR013083">
    <property type="entry name" value="Znf_RING/FYVE/PHD"/>
</dbReference>
<evidence type="ECO:0000256" key="4">
    <source>
        <dbReference type="ARBA" id="ARBA00022763"/>
    </source>
</evidence>
<dbReference type="InterPro" id="IPR001841">
    <property type="entry name" value="Znf_RING"/>
</dbReference>
<dbReference type="AlphaFoldDB" id="A0A0D3JIA3"/>
<dbReference type="InterPro" id="IPR031099">
    <property type="entry name" value="BRCA1-associated"/>
</dbReference>
<dbReference type="PROSITE" id="PS00518">
    <property type="entry name" value="ZF_RING_1"/>
    <property type="match status" value="1"/>
</dbReference>
<dbReference type="Pfam" id="PF14835">
    <property type="entry name" value="zf-RING_6"/>
    <property type="match status" value="1"/>
</dbReference>
<dbReference type="InterPro" id="IPR017907">
    <property type="entry name" value="Znf_RING_CS"/>
</dbReference>
<dbReference type="GeneID" id="17268784"/>
<proteinExistence type="predicted"/>
<keyword evidence="8" id="KW-0539">Nucleus</keyword>
<dbReference type="InterPro" id="IPR039503">
    <property type="entry name" value="BARD1_Znf-RING"/>
</dbReference>
<evidence type="ECO:0000259" key="10">
    <source>
        <dbReference type="PROSITE" id="PS50089"/>
    </source>
</evidence>
<keyword evidence="3" id="KW-0677">Repeat</keyword>
<dbReference type="HOGENOM" id="CLU_1411165_0_0_1"/>
<keyword evidence="12" id="KW-1185">Reference proteome</keyword>
<dbReference type="PROSITE" id="PS50089">
    <property type="entry name" value="ZF_RING_2"/>
    <property type="match status" value="1"/>
</dbReference>
<dbReference type="Gene3D" id="3.30.40.10">
    <property type="entry name" value="Zinc/RING finger domain, C3HC4 (zinc finger)"/>
    <property type="match status" value="1"/>
</dbReference>
<dbReference type="SMART" id="SM00184">
    <property type="entry name" value="RING"/>
    <property type="match status" value="1"/>
</dbReference>
<keyword evidence="7" id="KW-0234">DNA repair</keyword>
<name>A0A0D3JIA3_EMIH1</name>
<reference evidence="12" key="1">
    <citation type="journal article" date="2013" name="Nature">
        <title>Pan genome of the phytoplankton Emiliania underpins its global distribution.</title>
        <authorList>
            <person name="Read B.A."/>
            <person name="Kegel J."/>
            <person name="Klute M.J."/>
            <person name="Kuo A."/>
            <person name="Lefebvre S.C."/>
            <person name="Maumus F."/>
            <person name="Mayer C."/>
            <person name="Miller J."/>
            <person name="Monier A."/>
            <person name="Salamov A."/>
            <person name="Young J."/>
            <person name="Aguilar M."/>
            <person name="Claverie J.M."/>
            <person name="Frickenhaus S."/>
            <person name="Gonzalez K."/>
            <person name="Herman E.K."/>
            <person name="Lin Y.C."/>
            <person name="Napier J."/>
            <person name="Ogata H."/>
            <person name="Sarno A.F."/>
            <person name="Shmutz J."/>
            <person name="Schroeder D."/>
            <person name="de Vargas C."/>
            <person name="Verret F."/>
            <person name="von Dassow P."/>
            <person name="Valentin K."/>
            <person name="Van de Peer Y."/>
            <person name="Wheeler G."/>
            <person name="Dacks J.B."/>
            <person name="Delwiche C.F."/>
            <person name="Dyhrman S.T."/>
            <person name="Glockner G."/>
            <person name="John U."/>
            <person name="Richards T."/>
            <person name="Worden A.Z."/>
            <person name="Zhang X."/>
            <person name="Grigoriev I.V."/>
            <person name="Allen A.E."/>
            <person name="Bidle K."/>
            <person name="Borodovsky M."/>
            <person name="Bowler C."/>
            <person name="Brownlee C."/>
            <person name="Cock J.M."/>
            <person name="Elias M."/>
            <person name="Gladyshev V.N."/>
            <person name="Groth M."/>
            <person name="Guda C."/>
            <person name="Hadaegh A."/>
            <person name="Iglesias-Rodriguez M.D."/>
            <person name="Jenkins J."/>
            <person name="Jones B.M."/>
            <person name="Lawson T."/>
            <person name="Leese F."/>
            <person name="Lindquist E."/>
            <person name="Lobanov A."/>
            <person name="Lomsadze A."/>
            <person name="Malik S.B."/>
            <person name="Marsh M.E."/>
            <person name="Mackinder L."/>
            <person name="Mock T."/>
            <person name="Mueller-Roeber B."/>
            <person name="Pagarete A."/>
            <person name="Parker M."/>
            <person name="Probert I."/>
            <person name="Quesneville H."/>
            <person name="Raines C."/>
            <person name="Rensing S.A."/>
            <person name="Riano-Pachon D.M."/>
            <person name="Richier S."/>
            <person name="Rokitta S."/>
            <person name="Shiraiwa Y."/>
            <person name="Soanes D.M."/>
            <person name="van der Giezen M."/>
            <person name="Wahlund T.M."/>
            <person name="Williams B."/>
            <person name="Wilson W."/>
            <person name="Wolfe G."/>
            <person name="Wurch L.L."/>
        </authorList>
    </citation>
    <scope>NUCLEOTIDE SEQUENCE</scope>
</reference>
<dbReference type="RefSeq" id="XP_005775667.1">
    <property type="nucleotide sequence ID" value="XM_005775610.1"/>
</dbReference>
<evidence type="ECO:0000256" key="2">
    <source>
        <dbReference type="ARBA" id="ARBA00022723"/>
    </source>
</evidence>
<evidence type="ECO:0000313" key="11">
    <source>
        <dbReference type="EnsemblProtists" id="EOD23238"/>
    </source>
</evidence>
<dbReference type="GO" id="GO:0008270">
    <property type="term" value="F:zinc ion binding"/>
    <property type="evidence" value="ECO:0007669"/>
    <property type="project" value="UniProtKB-KW"/>
</dbReference>
<evidence type="ECO:0000256" key="7">
    <source>
        <dbReference type="ARBA" id="ARBA00023204"/>
    </source>
</evidence>
<accession>A0A0D3JIA3</accession>
<evidence type="ECO:0000256" key="1">
    <source>
        <dbReference type="ARBA" id="ARBA00004123"/>
    </source>
</evidence>
<keyword evidence="5 9" id="KW-0863">Zinc-finger</keyword>
<evidence type="ECO:0000313" key="12">
    <source>
        <dbReference type="Proteomes" id="UP000013827"/>
    </source>
</evidence>
<comment type="subcellular location">
    <subcellularLocation>
        <location evidence="1">Nucleus</location>
    </subcellularLocation>
</comment>
<dbReference type="PANTHER" id="PTHR13763:SF0">
    <property type="entry name" value="BREAST CANCER TYPE 1 SUSCEPTIBILITY PROTEIN"/>
    <property type="match status" value="1"/>
</dbReference>
<keyword evidence="4" id="KW-0227">DNA damage</keyword>
<dbReference type="PANTHER" id="PTHR13763">
    <property type="entry name" value="BREAST CANCER TYPE 1 SUSCEPTIBILITY PROTEIN BRCA1"/>
    <property type="match status" value="1"/>
</dbReference>
<dbReference type="SUPFAM" id="SSF57850">
    <property type="entry name" value="RING/U-box"/>
    <property type="match status" value="1"/>
</dbReference>
<evidence type="ECO:0000256" key="6">
    <source>
        <dbReference type="ARBA" id="ARBA00022833"/>
    </source>
</evidence>
<evidence type="ECO:0000256" key="9">
    <source>
        <dbReference type="PROSITE-ProRule" id="PRU00175"/>
    </source>
</evidence>
<dbReference type="GO" id="GO:0000724">
    <property type="term" value="P:double-strand break repair via homologous recombination"/>
    <property type="evidence" value="ECO:0007669"/>
    <property type="project" value="TreeGrafter"/>
</dbReference>
<evidence type="ECO:0000256" key="5">
    <source>
        <dbReference type="ARBA" id="ARBA00022771"/>
    </source>
</evidence>
<evidence type="ECO:0000256" key="8">
    <source>
        <dbReference type="ARBA" id="ARBA00023242"/>
    </source>
</evidence>
<dbReference type="GO" id="GO:0045944">
    <property type="term" value="P:positive regulation of transcription by RNA polymerase II"/>
    <property type="evidence" value="ECO:0007669"/>
    <property type="project" value="TreeGrafter"/>
</dbReference>
<sequence length="193" mass="20150">MTTSKALGKRPVSQRPSAFDVLLNRARSHLECCPGGVAAAPPFAAAAAASQNSAASSVASEVACPSCGSYFPTEAAVFAHLDEREVCGESEGPASGGDAVALSQPPTQLAPKSIEALAAELRCTVCMDIFDEPTFLPCGHNFCLACITDCFRIMSQMCCPLCKAPTWRRQVTANHSLASIVAAYRAIADAHQS</sequence>
<dbReference type="OMA" id="ARSHLEC"/>
<reference evidence="11" key="2">
    <citation type="submission" date="2024-10" db="UniProtKB">
        <authorList>
            <consortium name="EnsemblProtists"/>
        </authorList>
    </citation>
    <scope>IDENTIFICATION</scope>
</reference>
<dbReference type="GO" id="GO:0005634">
    <property type="term" value="C:nucleus"/>
    <property type="evidence" value="ECO:0007669"/>
    <property type="project" value="UniProtKB-SubCell"/>
</dbReference>
<dbReference type="Proteomes" id="UP000013827">
    <property type="component" value="Unassembled WGS sequence"/>
</dbReference>
<dbReference type="PaxDb" id="2903-EOD23238"/>
<feature type="domain" description="RING-type" evidence="10">
    <location>
        <begin position="123"/>
        <end position="163"/>
    </location>
</feature>
<dbReference type="GO" id="GO:0004842">
    <property type="term" value="F:ubiquitin-protein transferase activity"/>
    <property type="evidence" value="ECO:0007669"/>
    <property type="project" value="TreeGrafter"/>
</dbReference>
<keyword evidence="6" id="KW-0862">Zinc</keyword>
<organism evidence="11 12">
    <name type="scientific">Emiliania huxleyi (strain CCMP1516)</name>
    <dbReference type="NCBI Taxonomy" id="280463"/>
    <lineage>
        <taxon>Eukaryota</taxon>
        <taxon>Haptista</taxon>
        <taxon>Haptophyta</taxon>
        <taxon>Prymnesiophyceae</taxon>
        <taxon>Isochrysidales</taxon>
        <taxon>Noelaerhabdaceae</taxon>
        <taxon>Emiliania</taxon>
    </lineage>
</organism>